<name>A0A2K1Y1Q4_POPTR</name>
<dbReference type="Proteomes" id="UP000006729">
    <property type="component" value="Chromosome 13"/>
</dbReference>
<gene>
    <name evidence="1" type="ORF">POPTR_013G060600</name>
</gene>
<dbReference type="InParanoid" id="A0A2K1Y1Q4"/>
<accession>A0A2K1Y1Q4</accession>
<evidence type="ECO:0000313" key="2">
    <source>
        <dbReference type="Proteomes" id="UP000006729"/>
    </source>
</evidence>
<keyword evidence="2" id="KW-1185">Reference proteome</keyword>
<proteinExistence type="predicted"/>
<reference evidence="1 2" key="1">
    <citation type="journal article" date="2006" name="Science">
        <title>The genome of black cottonwood, Populus trichocarpa (Torr. &amp; Gray).</title>
        <authorList>
            <person name="Tuskan G.A."/>
            <person name="Difazio S."/>
            <person name="Jansson S."/>
            <person name="Bohlmann J."/>
            <person name="Grigoriev I."/>
            <person name="Hellsten U."/>
            <person name="Putnam N."/>
            <person name="Ralph S."/>
            <person name="Rombauts S."/>
            <person name="Salamov A."/>
            <person name="Schein J."/>
            <person name="Sterck L."/>
            <person name="Aerts A."/>
            <person name="Bhalerao R.R."/>
            <person name="Bhalerao R.P."/>
            <person name="Blaudez D."/>
            <person name="Boerjan W."/>
            <person name="Brun A."/>
            <person name="Brunner A."/>
            <person name="Busov V."/>
            <person name="Campbell M."/>
            <person name="Carlson J."/>
            <person name="Chalot M."/>
            <person name="Chapman J."/>
            <person name="Chen G.L."/>
            <person name="Cooper D."/>
            <person name="Coutinho P.M."/>
            <person name="Couturier J."/>
            <person name="Covert S."/>
            <person name="Cronk Q."/>
            <person name="Cunningham R."/>
            <person name="Davis J."/>
            <person name="Degroeve S."/>
            <person name="Dejardin A."/>
            <person name="Depamphilis C."/>
            <person name="Detter J."/>
            <person name="Dirks B."/>
            <person name="Dubchak I."/>
            <person name="Duplessis S."/>
            <person name="Ehlting J."/>
            <person name="Ellis B."/>
            <person name="Gendler K."/>
            <person name="Goodstein D."/>
            <person name="Gribskov M."/>
            <person name="Grimwood J."/>
            <person name="Groover A."/>
            <person name="Gunter L."/>
            <person name="Hamberger B."/>
            <person name="Heinze B."/>
            <person name="Helariutta Y."/>
            <person name="Henrissat B."/>
            <person name="Holligan D."/>
            <person name="Holt R."/>
            <person name="Huang W."/>
            <person name="Islam-Faridi N."/>
            <person name="Jones S."/>
            <person name="Jones-Rhoades M."/>
            <person name="Jorgensen R."/>
            <person name="Joshi C."/>
            <person name="Kangasjarvi J."/>
            <person name="Karlsson J."/>
            <person name="Kelleher C."/>
            <person name="Kirkpatrick R."/>
            <person name="Kirst M."/>
            <person name="Kohler A."/>
            <person name="Kalluri U."/>
            <person name="Larimer F."/>
            <person name="Leebens-Mack J."/>
            <person name="Leple J.C."/>
            <person name="Locascio P."/>
            <person name="Lou Y."/>
            <person name="Lucas S."/>
            <person name="Martin F."/>
            <person name="Montanini B."/>
            <person name="Napoli C."/>
            <person name="Nelson D.R."/>
            <person name="Nelson C."/>
            <person name="Nieminen K."/>
            <person name="Nilsson O."/>
            <person name="Pereda V."/>
            <person name="Peter G."/>
            <person name="Philippe R."/>
            <person name="Pilate G."/>
            <person name="Poliakov A."/>
            <person name="Razumovskaya J."/>
            <person name="Richardson P."/>
            <person name="Rinaldi C."/>
            <person name="Ritland K."/>
            <person name="Rouze P."/>
            <person name="Ryaboy D."/>
            <person name="Schmutz J."/>
            <person name="Schrader J."/>
            <person name="Segerman B."/>
            <person name="Shin H."/>
            <person name="Siddiqui A."/>
            <person name="Sterky F."/>
            <person name="Terry A."/>
            <person name="Tsai C.J."/>
            <person name="Uberbacher E."/>
            <person name="Unneberg P."/>
            <person name="Vahala J."/>
            <person name="Wall K."/>
            <person name="Wessler S."/>
            <person name="Yang G."/>
            <person name="Yin T."/>
            <person name="Douglas C."/>
            <person name="Marra M."/>
            <person name="Sandberg G."/>
            <person name="Van de Peer Y."/>
            <person name="Rokhsar D."/>
        </authorList>
    </citation>
    <scope>NUCLEOTIDE SEQUENCE [LARGE SCALE GENOMIC DNA]</scope>
    <source>
        <strain evidence="2">cv. Nisqually</strain>
    </source>
</reference>
<protein>
    <submittedName>
        <fullName evidence="1">Uncharacterized protein</fullName>
    </submittedName>
</protein>
<dbReference type="AlphaFoldDB" id="A0A2K1Y1Q4"/>
<organism evidence="1 2">
    <name type="scientific">Populus trichocarpa</name>
    <name type="common">Western balsam poplar</name>
    <name type="synonym">Populus balsamifera subsp. trichocarpa</name>
    <dbReference type="NCBI Taxonomy" id="3694"/>
    <lineage>
        <taxon>Eukaryota</taxon>
        <taxon>Viridiplantae</taxon>
        <taxon>Streptophyta</taxon>
        <taxon>Embryophyta</taxon>
        <taxon>Tracheophyta</taxon>
        <taxon>Spermatophyta</taxon>
        <taxon>Magnoliopsida</taxon>
        <taxon>eudicotyledons</taxon>
        <taxon>Gunneridae</taxon>
        <taxon>Pentapetalae</taxon>
        <taxon>rosids</taxon>
        <taxon>fabids</taxon>
        <taxon>Malpighiales</taxon>
        <taxon>Salicaceae</taxon>
        <taxon>Saliceae</taxon>
        <taxon>Populus</taxon>
    </lineage>
</organism>
<evidence type="ECO:0000313" key="1">
    <source>
        <dbReference type="EMBL" id="PNT06968.1"/>
    </source>
</evidence>
<dbReference type="EMBL" id="CM009302">
    <property type="protein sequence ID" value="PNT06968.1"/>
    <property type="molecule type" value="Genomic_DNA"/>
</dbReference>
<sequence>MLMICFICNDFFPFHLSKPSTFQGCSESERSPSLLESYHPFRLHSNTSYLIMLCQMQHQQPLSRHQYNSFLSLGLQVILYFVS</sequence>